<dbReference type="GO" id="GO:0005687">
    <property type="term" value="C:U4 snRNP"/>
    <property type="evidence" value="ECO:0007669"/>
    <property type="project" value="TreeGrafter"/>
</dbReference>
<dbReference type="Proteomes" id="UP000008141">
    <property type="component" value="Unassembled WGS sequence"/>
</dbReference>
<evidence type="ECO:0000256" key="1">
    <source>
        <dbReference type="ARBA" id="ARBA00004123"/>
    </source>
</evidence>
<dbReference type="GO" id="GO:0046540">
    <property type="term" value="C:U4/U6 x U5 tri-snRNP complex"/>
    <property type="evidence" value="ECO:0007669"/>
    <property type="project" value="InterPro"/>
</dbReference>
<evidence type="ECO:0000256" key="2">
    <source>
        <dbReference type="ARBA" id="ARBA00005572"/>
    </source>
</evidence>
<evidence type="ECO:0000256" key="8">
    <source>
        <dbReference type="ARBA" id="ARBA00023274"/>
    </source>
</evidence>
<dbReference type="KEGG" id="cvr:CHLNCDRAFT_142825"/>
<evidence type="ECO:0000256" key="6">
    <source>
        <dbReference type="ARBA" id="ARBA00023187"/>
    </source>
</evidence>
<keyword evidence="4" id="KW-0747">Spliceosome</keyword>
<keyword evidence="3" id="KW-0507">mRNA processing</keyword>
<comment type="similarity">
    <text evidence="2">Belongs to the PRP31 family.</text>
</comment>
<protein>
    <recommendedName>
        <fullName evidence="10">NOSIC domain-containing protein</fullName>
    </recommendedName>
</protein>
<dbReference type="OrthoDB" id="4771285at2759"/>
<feature type="compositionally biased region" description="Acidic residues" evidence="9">
    <location>
        <begin position="11"/>
        <end position="41"/>
    </location>
</feature>
<evidence type="ECO:0000313" key="11">
    <source>
        <dbReference type="EMBL" id="EFN57669.1"/>
    </source>
</evidence>
<evidence type="ECO:0000313" key="12">
    <source>
        <dbReference type="Proteomes" id="UP000008141"/>
    </source>
</evidence>
<organism evidence="12">
    <name type="scientific">Chlorella variabilis</name>
    <name type="common">Green alga</name>
    <dbReference type="NCBI Taxonomy" id="554065"/>
    <lineage>
        <taxon>Eukaryota</taxon>
        <taxon>Viridiplantae</taxon>
        <taxon>Chlorophyta</taxon>
        <taxon>core chlorophytes</taxon>
        <taxon>Trebouxiophyceae</taxon>
        <taxon>Chlorellales</taxon>
        <taxon>Chlorellaceae</taxon>
        <taxon>Chlorella clade</taxon>
        <taxon>Chlorella</taxon>
    </lineage>
</organism>
<dbReference type="eggNOG" id="KOG2574">
    <property type="taxonomic scope" value="Eukaryota"/>
</dbReference>
<dbReference type="PANTHER" id="PTHR13904:SF0">
    <property type="entry name" value="U4_U6 SMALL NUCLEAR RIBONUCLEOPROTEIN PRP31"/>
    <property type="match status" value="1"/>
</dbReference>
<dbReference type="Pfam" id="PF09785">
    <property type="entry name" value="Prp31_C"/>
    <property type="match status" value="1"/>
</dbReference>
<dbReference type="Gene3D" id="1.10.287.4070">
    <property type="match status" value="1"/>
</dbReference>
<feature type="domain" description="NOSIC" evidence="10">
    <location>
        <begin position="97"/>
        <end position="149"/>
    </location>
</feature>
<dbReference type="EMBL" id="GL433839">
    <property type="protein sequence ID" value="EFN57669.1"/>
    <property type="molecule type" value="Genomic_DNA"/>
</dbReference>
<dbReference type="Pfam" id="PF01798">
    <property type="entry name" value="Nop"/>
    <property type="match status" value="1"/>
</dbReference>
<dbReference type="InterPro" id="IPR036070">
    <property type="entry name" value="Nop_dom_sf"/>
</dbReference>
<gene>
    <name evidence="11" type="ORF">CHLNCDRAFT_142825</name>
</gene>
<dbReference type="InParanoid" id="E1Z8U6"/>
<proteinExistence type="inferred from homology"/>
<dbReference type="InterPro" id="IPR012976">
    <property type="entry name" value="NOSIC"/>
</dbReference>
<keyword evidence="7" id="KW-0539">Nucleus</keyword>
<dbReference type="InterPro" id="IPR027105">
    <property type="entry name" value="Prp31"/>
</dbReference>
<evidence type="ECO:0000256" key="4">
    <source>
        <dbReference type="ARBA" id="ARBA00022728"/>
    </source>
</evidence>
<evidence type="ECO:0000259" key="10">
    <source>
        <dbReference type="SMART" id="SM00931"/>
    </source>
</evidence>
<evidence type="ECO:0000256" key="3">
    <source>
        <dbReference type="ARBA" id="ARBA00022664"/>
    </source>
</evidence>
<keyword evidence="12" id="KW-1185">Reference proteome</keyword>
<dbReference type="PANTHER" id="PTHR13904">
    <property type="entry name" value="PRE-MRNA SPLICING FACTOR PRP31"/>
    <property type="match status" value="1"/>
</dbReference>
<keyword evidence="8" id="KW-0687">Ribonucleoprotein</keyword>
<dbReference type="STRING" id="554065.E1Z8U6"/>
<dbReference type="GO" id="GO:0000244">
    <property type="term" value="P:spliceosomal tri-snRNP complex assembly"/>
    <property type="evidence" value="ECO:0007669"/>
    <property type="project" value="InterPro"/>
</dbReference>
<dbReference type="GO" id="GO:0003723">
    <property type="term" value="F:RNA binding"/>
    <property type="evidence" value="ECO:0007669"/>
    <property type="project" value="UniProtKB-KW"/>
</dbReference>
<dbReference type="GO" id="GO:0071011">
    <property type="term" value="C:precatalytic spliceosome"/>
    <property type="evidence" value="ECO:0007669"/>
    <property type="project" value="TreeGrafter"/>
</dbReference>
<accession>E1Z8U6</accession>
<name>E1Z8U6_CHLVA</name>
<feature type="region of interest" description="Disordered" evidence="9">
    <location>
        <begin position="1"/>
        <end position="41"/>
    </location>
</feature>
<evidence type="ECO:0000256" key="9">
    <source>
        <dbReference type="SAM" id="MobiDB-lite"/>
    </source>
</evidence>
<dbReference type="RefSeq" id="XP_005849771.1">
    <property type="nucleotide sequence ID" value="XM_005849709.1"/>
</dbReference>
<dbReference type="OMA" id="SFVHHAI"/>
<dbReference type="AlphaFoldDB" id="E1Z8U6"/>
<dbReference type="GeneID" id="17357152"/>
<dbReference type="InterPro" id="IPR019175">
    <property type="entry name" value="Prp31_C"/>
</dbReference>
<dbReference type="SUPFAM" id="SSF89124">
    <property type="entry name" value="Nop domain"/>
    <property type="match status" value="1"/>
</dbReference>
<dbReference type="FunCoup" id="E1Z8U6">
    <property type="interactions" value="1996"/>
</dbReference>
<dbReference type="SMART" id="SM00931">
    <property type="entry name" value="NOSIC"/>
    <property type="match status" value="1"/>
</dbReference>
<dbReference type="InterPro" id="IPR002687">
    <property type="entry name" value="Nop_dom"/>
</dbReference>
<reference evidence="11 12" key="1">
    <citation type="journal article" date="2010" name="Plant Cell">
        <title>The Chlorella variabilis NC64A genome reveals adaptation to photosymbiosis, coevolution with viruses, and cryptic sex.</title>
        <authorList>
            <person name="Blanc G."/>
            <person name="Duncan G."/>
            <person name="Agarkova I."/>
            <person name="Borodovsky M."/>
            <person name="Gurnon J."/>
            <person name="Kuo A."/>
            <person name="Lindquist E."/>
            <person name="Lucas S."/>
            <person name="Pangilinan J."/>
            <person name="Polle J."/>
            <person name="Salamov A."/>
            <person name="Terry A."/>
            <person name="Yamada T."/>
            <person name="Dunigan D.D."/>
            <person name="Grigoriev I.V."/>
            <person name="Claverie J.M."/>
            <person name="Van Etten J.L."/>
        </authorList>
    </citation>
    <scope>NUCLEOTIDE SEQUENCE [LARGE SCALE GENOMIC DNA]</scope>
    <source>
        <strain evidence="11 12">NC64A</strain>
    </source>
</reference>
<evidence type="ECO:0000256" key="7">
    <source>
        <dbReference type="ARBA" id="ARBA00023242"/>
    </source>
</evidence>
<dbReference type="FunFam" id="1.10.287.4070:FF:000003">
    <property type="entry name" value="U4/U6 small nuclear ribonucleoprotein PRP31"/>
    <property type="match status" value="1"/>
</dbReference>
<comment type="subcellular location">
    <subcellularLocation>
        <location evidence="1">Nucleus</location>
    </subcellularLocation>
</comment>
<keyword evidence="5" id="KW-0694">RNA-binding</keyword>
<evidence type="ECO:0000256" key="5">
    <source>
        <dbReference type="ARBA" id="ARBA00022884"/>
    </source>
</evidence>
<sequence>MATLAESFLADLEDLSDVEDEEPQQQQQEEEDEDQEMLGDDIDNLNYDDLEAVAQLTHSERYRSIMEAVRQSEADDAARGGPVVWAGPSEEDPTYKLLVDCNQLAVDIDNEIVVVYNFLRDRYKTKFPELESLVHNPLDYARVVQAIGNEMDVTLVDLDRLLPPATVMVVTVTATTTSGKPLSQEDLKCERFGMTDLRKQANRMMFNQAEEEFVDGEDTIGLGVIGKEGSGRLRAVALQQRQKLSAKAQKKFALKNYGSSGATSGLSSSLAFTPIQGIELVNPNQAAQSDRMRDGTESYFSEYSGFRSSKAAPGKG</sequence>
<keyword evidence="6" id="KW-0508">mRNA splicing</keyword>